<evidence type="ECO:0000313" key="3">
    <source>
        <dbReference type="Proteomes" id="UP001485043"/>
    </source>
</evidence>
<protein>
    <submittedName>
        <fullName evidence="2">Uncharacterized protein</fullName>
    </submittedName>
</protein>
<evidence type="ECO:0000313" key="2">
    <source>
        <dbReference type="EMBL" id="KAK9861478.1"/>
    </source>
</evidence>
<gene>
    <name evidence="2" type="ORF">WJX84_005412</name>
</gene>
<dbReference type="Proteomes" id="UP001485043">
    <property type="component" value="Unassembled WGS sequence"/>
</dbReference>
<sequence>MDLVASQQESTHPNLFSINGTELPGLLNHTSERLSAPAPQRTSGQSTPTDLAQGRLGPQPADRSMSRLGKRPAPASFEQQPGRRAPLAPAPTSMIPDVSADGQQREQAALNAQDHALATLTASTRTAEAHAGHLPGHAGLEHGFDVLNLLPTEQGFQPIGIFSLSSWKQLTCSP</sequence>
<feature type="compositionally biased region" description="Polar residues" evidence="1">
    <location>
        <begin position="1"/>
        <end position="20"/>
    </location>
</feature>
<feature type="region of interest" description="Disordered" evidence="1">
    <location>
        <begin position="1"/>
        <end position="95"/>
    </location>
</feature>
<keyword evidence="3" id="KW-1185">Reference proteome</keyword>
<dbReference type="AlphaFoldDB" id="A0AAW1SYQ7"/>
<name>A0AAW1SYQ7_9CHLO</name>
<feature type="compositionally biased region" description="Polar residues" evidence="1">
    <location>
        <begin position="40"/>
        <end position="50"/>
    </location>
</feature>
<comment type="caution">
    <text evidence="2">The sequence shown here is derived from an EMBL/GenBank/DDBJ whole genome shotgun (WGS) entry which is preliminary data.</text>
</comment>
<evidence type="ECO:0000256" key="1">
    <source>
        <dbReference type="SAM" id="MobiDB-lite"/>
    </source>
</evidence>
<proteinExistence type="predicted"/>
<reference evidence="2 3" key="1">
    <citation type="journal article" date="2024" name="Nat. Commun.">
        <title>Phylogenomics reveals the evolutionary origins of lichenization in chlorophyte algae.</title>
        <authorList>
            <person name="Puginier C."/>
            <person name="Libourel C."/>
            <person name="Otte J."/>
            <person name="Skaloud P."/>
            <person name="Haon M."/>
            <person name="Grisel S."/>
            <person name="Petersen M."/>
            <person name="Berrin J.G."/>
            <person name="Delaux P.M."/>
            <person name="Dal Grande F."/>
            <person name="Keller J."/>
        </authorList>
    </citation>
    <scope>NUCLEOTIDE SEQUENCE [LARGE SCALE GENOMIC DNA]</scope>
    <source>
        <strain evidence="2 3">SAG 2523</strain>
    </source>
</reference>
<dbReference type="EMBL" id="JALJOV010000752">
    <property type="protein sequence ID" value="KAK9861478.1"/>
    <property type="molecule type" value="Genomic_DNA"/>
</dbReference>
<organism evidence="2 3">
    <name type="scientific">Apatococcus fuscideae</name>
    <dbReference type="NCBI Taxonomy" id="2026836"/>
    <lineage>
        <taxon>Eukaryota</taxon>
        <taxon>Viridiplantae</taxon>
        <taxon>Chlorophyta</taxon>
        <taxon>core chlorophytes</taxon>
        <taxon>Trebouxiophyceae</taxon>
        <taxon>Chlorellales</taxon>
        <taxon>Chlorellaceae</taxon>
        <taxon>Apatococcus</taxon>
    </lineage>
</organism>
<accession>A0AAW1SYQ7</accession>